<dbReference type="RefSeq" id="WP_139082443.1">
    <property type="nucleotide sequence ID" value="NZ_VDFV01000024.1"/>
</dbReference>
<evidence type="ECO:0000313" key="4">
    <source>
        <dbReference type="EMBL" id="TNC68521.1"/>
    </source>
</evidence>
<evidence type="ECO:0000259" key="3">
    <source>
        <dbReference type="PROSITE" id="PS50041"/>
    </source>
</evidence>
<proteinExistence type="predicted"/>
<keyword evidence="1" id="KW-0472">Membrane</keyword>
<feature type="domain" description="C-type lectin" evidence="3">
    <location>
        <begin position="61"/>
        <end position="156"/>
    </location>
</feature>
<dbReference type="Pfam" id="PF00059">
    <property type="entry name" value="Lectin_C"/>
    <property type="match status" value="1"/>
</dbReference>
<evidence type="ECO:0000256" key="2">
    <source>
        <dbReference type="SAM" id="SignalP"/>
    </source>
</evidence>
<comment type="caution">
    <text evidence="4">The sequence shown here is derived from an EMBL/GenBank/DDBJ whole genome shotgun (WGS) entry which is preliminary data.</text>
</comment>
<dbReference type="InterPro" id="IPR001304">
    <property type="entry name" value="C-type_lectin-like"/>
</dbReference>
<dbReference type="InterPro" id="IPR016186">
    <property type="entry name" value="C-type_lectin-like/link_sf"/>
</dbReference>
<dbReference type="OrthoDB" id="500962at2"/>
<dbReference type="Proteomes" id="UP000305709">
    <property type="component" value="Unassembled WGS sequence"/>
</dbReference>
<name>A0A5C4N7J1_9RHOB</name>
<dbReference type="SMART" id="SM00034">
    <property type="entry name" value="CLECT"/>
    <property type="match status" value="1"/>
</dbReference>
<feature type="signal peptide" evidence="2">
    <location>
        <begin position="1"/>
        <end position="22"/>
    </location>
</feature>
<dbReference type="InterPro" id="IPR016187">
    <property type="entry name" value="CTDL_fold"/>
</dbReference>
<organism evidence="4 5">
    <name type="scientific">Rubellimicrobium roseum</name>
    <dbReference type="NCBI Taxonomy" id="687525"/>
    <lineage>
        <taxon>Bacteria</taxon>
        <taxon>Pseudomonadati</taxon>
        <taxon>Pseudomonadota</taxon>
        <taxon>Alphaproteobacteria</taxon>
        <taxon>Rhodobacterales</taxon>
        <taxon>Roseobacteraceae</taxon>
        <taxon>Rubellimicrobium</taxon>
    </lineage>
</organism>
<gene>
    <name evidence="4" type="ORF">FHG71_14650</name>
</gene>
<dbReference type="Gene3D" id="3.10.100.10">
    <property type="entry name" value="Mannose-Binding Protein A, subunit A"/>
    <property type="match status" value="1"/>
</dbReference>
<sequence length="200" mass="21459">MNRLKKLSALALAIGLATPALAGPVKWEGNGHYYELVTWYSQATFGGAMAAAAGLSFLGASGHLATVTSASEQMFLDVLNWTSSGNGEGFHGYTSAWLGASDAEEEGDWRWVTGPEAGQSLYSTWDNWADWEPNNMGRDGAENFAVGWWYDTMWNDMQDNYAALAYVVEYDVAPVPLPAGLPLLAAGLGLLGVAARRRTG</sequence>
<evidence type="ECO:0000313" key="5">
    <source>
        <dbReference type="Proteomes" id="UP000305709"/>
    </source>
</evidence>
<dbReference type="AlphaFoldDB" id="A0A5C4N7J1"/>
<dbReference type="PROSITE" id="PS50041">
    <property type="entry name" value="C_TYPE_LECTIN_2"/>
    <property type="match status" value="1"/>
</dbReference>
<evidence type="ECO:0000256" key="1">
    <source>
        <dbReference type="SAM" id="Phobius"/>
    </source>
</evidence>
<dbReference type="SUPFAM" id="SSF56436">
    <property type="entry name" value="C-type lectin-like"/>
    <property type="match status" value="1"/>
</dbReference>
<keyword evidence="2" id="KW-0732">Signal</keyword>
<accession>A0A5C4N7J1</accession>
<keyword evidence="1" id="KW-1133">Transmembrane helix</keyword>
<keyword evidence="5" id="KW-1185">Reference proteome</keyword>
<dbReference type="EMBL" id="VDFV01000024">
    <property type="protein sequence ID" value="TNC68521.1"/>
    <property type="molecule type" value="Genomic_DNA"/>
</dbReference>
<keyword evidence="1" id="KW-0812">Transmembrane</keyword>
<protein>
    <recommendedName>
        <fullName evidence="3">C-type lectin domain-containing protein</fullName>
    </recommendedName>
</protein>
<reference evidence="4 5" key="1">
    <citation type="submission" date="2019-06" db="EMBL/GenBank/DDBJ databases">
        <authorList>
            <person name="Jiang L."/>
        </authorList>
    </citation>
    <scope>NUCLEOTIDE SEQUENCE [LARGE SCALE GENOMIC DNA]</scope>
    <source>
        <strain evidence="4 5">YIM 48858</strain>
    </source>
</reference>
<feature type="transmembrane region" description="Helical" evidence="1">
    <location>
        <begin position="46"/>
        <end position="65"/>
    </location>
</feature>
<feature type="chain" id="PRO_5022713203" description="C-type lectin domain-containing protein" evidence="2">
    <location>
        <begin position="23"/>
        <end position="200"/>
    </location>
</feature>